<dbReference type="EMBL" id="SGWY01000002">
    <property type="protein sequence ID" value="RZS65868.1"/>
    <property type="molecule type" value="Genomic_DNA"/>
</dbReference>
<comment type="caution">
    <text evidence="1">The sequence shown here is derived from an EMBL/GenBank/DDBJ whole genome shotgun (WGS) entry which is preliminary data.</text>
</comment>
<name>A0A4Q7MFJ9_9MICO</name>
<evidence type="ECO:0008006" key="3">
    <source>
        <dbReference type="Google" id="ProtNLM"/>
    </source>
</evidence>
<dbReference type="OrthoDB" id="4911922at2"/>
<dbReference type="RefSeq" id="WP_130352520.1">
    <property type="nucleotide sequence ID" value="NZ_SGWY01000002.1"/>
</dbReference>
<proteinExistence type="predicted"/>
<dbReference type="AlphaFoldDB" id="A0A4Q7MFJ9"/>
<reference evidence="1 2" key="1">
    <citation type="submission" date="2019-02" db="EMBL/GenBank/DDBJ databases">
        <title>Genomic Encyclopedia of Type Strains, Phase IV (KMG-IV): sequencing the most valuable type-strain genomes for metagenomic binning, comparative biology and taxonomic classification.</title>
        <authorList>
            <person name="Goeker M."/>
        </authorList>
    </citation>
    <scope>NUCLEOTIDE SEQUENCE [LARGE SCALE GENOMIC DNA]</scope>
    <source>
        <strain evidence="1 2">DSM 43045</strain>
    </source>
</reference>
<keyword evidence="2" id="KW-1185">Reference proteome</keyword>
<accession>A0A4Q7MFJ9</accession>
<evidence type="ECO:0000313" key="2">
    <source>
        <dbReference type="Proteomes" id="UP000293289"/>
    </source>
</evidence>
<evidence type="ECO:0000313" key="1">
    <source>
        <dbReference type="EMBL" id="RZS65868.1"/>
    </source>
</evidence>
<dbReference type="InterPro" id="IPR036237">
    <property type="entry name" value="Xyl_isomerase-like_sf"/>
</dbReference>
<dbReference type="Gene3D" id="3.20.20.150">
    <property type="entry name" value="Divalent-metal-dependent TIM barrel enzymes"/>
    <property type="match status" value="1"/>
</dbReference>
<organism evidence="1 2">
    <name type="scientific">Agromyces ramosus</name>
    <dbReference type="NCBI Taxonomy" id="33879"/>
    <lineage>
        <taxon>Bacteria</taxon>
        <taxon>Bacillati</taxon>
        <taxon>Actinomycetota</taxon>
        <taxon>Actinomycetes</taxon>
        <taxon>Micrococcales</taxon>
        <taxon>Microbacteriaceae</taxon>
        <taxon>Agromyces</taxon>
    </lineage>
</organism>
<dbReference type="Proteomes" id="UP000293289">
    <property type="component" value="Unassembled WGS sequence"/>
</dbReference>
<dbReference type="SUPFAM" id="SSF51658">
    <property type="entry name" value="Xylose isomerase-like"/>
    <property type="match status" value="1"/>
</dbReference>
<gene>
    <name evidence="1" type="ORF">EV187_1572</name>
</gene>
<sequence length="335" mass="35964">MTTELPPAWTLAASAFNWTPDVIRAERTAPDLAVGIVADGIAPIIELEPGQLWRSFPVSTDAEVDALRRDLDAAGGSVSIVGASLDDWLGPGRRRSEAERLGFLLPQLHAARRLGAGGVRLPIGQAGEALLRRLLPTLHELDLVLYEEIQGQQTPDSPATAAAIDMIAGIGDPRVRLLVDISMLMPELPPTYLEQLAAADLPEDLLTRLTEEWRDPATAGAVVELLRSGAVPPAIHTLYMNLLVRFGRSDAADLRGILPLIGAFHLKFWDLDDTGGRVTAPIRDLGALLAPSGFAGTLCSEWGGHEWLLEADAAYMTRRHLALARRALVDGATSA</sequence>
<protein>
    <recommendedName>
        <fullName evidence="3">Restriction endonuclease subunit R</fullName>
    </recommendedName>
</protein>